<name>A0A8A6TSC5_9MAGN</name>
<dbReference type="Gene3D" id="3.30.730.10">
    <property type="entry name" value="AP2/ERF domain"/>
    <property type="match status" value="1"/>
</dbReference>
<evidence type="ECO:0000256" key="4">
    <source>
        <dbReference type="ARBA" id="ARBA00023125"/>
    </source>
</evidence>
<evidence type="ECO:0000256" key="5">
    <source>
        <dbReference type="ARBA" id="ARBA00023159"/>
    </source>
</evidence>
<reference evidence="10" key="1">
    <citation type="submission" date="2020-09" db="EMBL/GenBank/DDBJ databases">
        <authorList>
            <person name="Jiashi L."/>
            <person name="Qun S."/>
        </authorList>
    </citation>
    <scope>NUCLEOTIDE SEQUENCE</scope>
</reference>
<evidence type="ECO:0000256" key="2">
    <source>
        <dbReference type="ARBA" id="ARBA00022745"/>
    </source>
</evidence>
<dbReference type="AlphaFoldDB" id="A0A8A6TSC5"/>
<dbReference type="GO" id="GO:0006950">
    <property type="term" value="P:response to stress"/>
    <property type="evidence" value="ECO:0007669"/>
    <property type="project" value="UniProtKB-ARBA"/>
</dbReference>
<keyword evidence="4" id="KW-0238">DNA-binding</keyword>
<accession>A0A8A6TSC5</accession>
<protein>
    <submittedName>
        <fullName evidence="10">Ethylene-responsive transcription factor 105</fullName>
    </submittedName>
</protein>
<dbReference type="CDD" id="cd00018">
    <property type="entry name" value="AP2"/>
    <property type="match status" value="1"/>
</dbReference>
<feature type="domain" description="AP2/ERF" evidence="9">
    <location>
        <begin position="192"/>
        <end position="256"/>
    </location>
</feature>
<comment type="subcellular location">
    <subcellularLocation>
        <location evidence="1">Nucleus</location>
    </subcellularLocation>
</comment>
<feature type="region of interest" description="Disordered" evidence="8">
    <location>
        <begin position="82"/>
        <end position="102"/>
    </location>
</feature>
<dbReference type="SMART" id="SM00380">
    <property type="entry name" value="AP2"/>
    <property type="match status" value="1"/>
</dbReference>
<dbReference type="InterPro" id="IPR036955">
    <property type="entry name" value="AP2/ERF_dom_sf"/>
</dbReference>
<evidence type="ECO:0000259" key="9">
    <source>
        <dbReference type="SMART" id="SM00380"/>
    </source>
</evidence>
<proteinExistence type="evidence at transcript level"/>
<dbReference type="EMBL" id="MT974544">
    <property type="protein sequence ID" value="QTJ90922.1"/>
    <property type="molecule type" value="mRNA"/>
</dbReference>
<organism evidence="10">
    <name type="scientific">Nymphaea micrantha</name>
    <dbReference type="NCBI Taxonomy" id="288675"/>
    <lineage>
        <taxon>Eukaryota</taxon>
        <taxon>Viridiplantae</taxon>
        <taxon>Streptophyta</taxon>
        <taxon>Embryophyta</taxon>
        <taxon>Tracheophyta</taxon>
        <taxon>Spermatophyta</taxon>
        <taxon>Magnoliopsida</taxon>
        <taxon>Nymphaeales</taxon>
        <taxon>Nymphaeaceae</taxon>
        <taxon>Nymphaea</taxon>
    </lineage>
</organism>
<dbReference type="GO" id="GO:0009873">
    <property type="term" value="P:ethylene-activated signaling pathway"/>
    <property type="evidence" value="ECO:0007669"/>
    <property type="project" value="UniProtKB-KW"/>
</dbReference>
<dbReference type="GO" id="GO:0000976">
    <property type="term" value="F:transcription cis-regulatory region binding"/>
    <property type="evidence" value="ECO:0007669"/>
    <property type="project" value="UniProtKB-ARBA"/>
</dbReference>
<keyword evidence="7" id="KW-0539">Nucleus</keyword>
<feature type="region of interest" description="Disordered" evidence="8">
    <location>
        <begin position="259"/>
        <end position="280"/>
    </location>
</feature>
<evidence type="ECO:0000313" key="10">
    <source>
        <dbReference type="EMBL" id="QTJ90922.1"/>
    </source>
</evidence>
<dbReference type="PANTHER" id="PTHR31190">
    <property type="entry name" value="DNA-BINDING DOMAIN"/>
    <property type="match status" value="1"/>
</dbReference>
<dbReference type="GO" id="GO:0003700">
    <property type="term" value="F:DNA-binding transcription factor activity"/>
    <property type="evidence" value="ECO:0007669"/>
    <property type="project" value="InterPro"/>
</dbReference>
<dbReference type="PRINTS" id="PR00367">
    <property type="entry name" value="ETHRSPELEMNT"/>
</dbReference>
<keyword evidence="6" id="KW-0804">Transcription</keyword>
<dbReference type="Pfam" id="PF00847">
    <property type="entry name" value="AP2"/>
    <property type="match status" value="1"/>
</dbReference>
<dbReference type="InterPro" id="IPR001471">
    <property type="entry name" value="AP2/ERF_dom"/>
</dbReference>
<keyword evidence="2" id="KW-0936">Ethylene signaling pathway</keyword>
<keyword evidence="3" id="KW-0805">Transcription regulation</keyword>
<dbReference type="InterPro" id="IPR016177">
    <property type="entry name" value="DNA-bd_dom_sf"/>
</dbReference>
<dbReference type="FunFam" id="3.30.730.10:FF:000001">
    <property type="entry name" value="Ethylene-responsive transcription factor 2"/>
    <property type="match status" value="1"/>
</dbReference>
<evidence type="ECO:0000256" key="8">
    <source>
        <dbReference type="SAM" id="MobiDB-lite"/>
    </source>
</evidence>
<dbReference type="SUPFAM" id="SSF54171">
    <property type="entry name" value="DNA-binding domain"/>
    <property type="match status" value="1"/>
</dbReference>
<evidence type="ECO:0000256" key="1">
    <source>
        <dbReference type="ARBA" id="ARBA00004123"/>
    </source>
</evidence>
<dbReference type="PANTHER" id="PTHR31190:SF499">
    <property type="entry name" value="ETHYLENE-RESPONSIVE TRANSCRIPTION FACTOR ERF105"/>
    <property type="match status" value="1"/>
</dbReference>
<feature type="compositionally biased region" description="Polar residues" evidence="8">
    <location>
        <begin position="86"/>
        <end position="100"/>
    </location>
</feature>
<gene>
    <name evidence="10" type="primary">ERF105</name>
</gene>
<evidence type="ECO:0000256" key="3">
    <source>
        <dbReference type="ARBA" id="ARBA00023015"/>
    </source>
</evidence>
<keyword evidence="5" id="KW-0010">Activator</keyword>
<evidence type="ECO:0000256" key="6">
    <source>
        <dbReference type="ARBA" id="ARBA00023163"/>
    </source>
</evidence>
<dbReference type="InterPro" id="IPR044808">
    <property type="entry name" value="ERF_plant"/>
</dbReference>
<dbReference type="GO" id="GO:0005634">
    <property type="term" value="C:nucleus"/>
    <property type="evidence" value="ECO:0007669"/>
    <property type="project" value="UniProtKB-SubCell"/>
</dbReference>
<evidence type="ECO:0000256" key="7">
    <source>
        <dbReference type="ARBA" id="ARBA00023242"/>
    </source>
</evidence>
<sequence length="341" mass="36454">METSNSDLLVLDNISSYLLGQLSPCTSFLLDDMLGRCAFSSFASTVTVSEKGFDDSDVLSEKSCASAASGLGNNFMEGKMHELSDSSRNSQGLKDSNSKSGLVEPKAEAFDISFETDRFPAVSGFEPPMSDIQKIGLQGSFNADVHRFAGGSSSTLDESSGTVAAALPGGAVKRRRPAPLNIQPEPSAQEMHYRGVRRRPWGKFAAEIRDPAKNGARVWLGTFDTAAAAARAYDRAAFEIRGCKAILNFPLEAGRFRQESGCGASKKRKTGGNESEDAKPVVARKMRQEAVKNPDAGVPEGAPLTPSVWSNVTELNGIFTIPPLSPLSLHPYLGYPQLLVG</sequence>